<dbReference type="SUPFAM" id="SSF103481">
    <property type="entry name" value="Multidrug resistance efflux transporter EmrE"/>
    <property type="match status" value="2"/>
</dbReference>
<evidence type="ECO:0000313" key="4">
    <source>
        <dbReference type="Proteomes" id="UP000249185"/>
    </source>
</evidence>
<name>A0A2W5N1I2_RHOSU</name>
<feature type="transmembrane region" description="Helical" evidence="1">
    <location>
        <begin position="40"/>
        <end position="58"/>
    </location>
</feature>
<dbReference type="InterPro" id="IPR000620">
    <property type="entry name" value="EamA_dom"/>
</dbReference>
<accession>A0A2W5N1I2</accession>
<keyword evidence="1" id="KW-0812">Transmembrane</keyword>
<dbReference type="Proteomes" id="UP000249185">
    <property type="component" value="Unassembled WGS sequence"/>
</dbReference>
<dbReference type="Pfam" id="PF00892">
    <property type="entry name" value="EamA"/>
    <property type="match status" value="2"/>
</dbReference>
<feature type="transmembrane region" description="Helical" evidence="1">
    <location>
        <begin position="7"/>
        <end position="28"/>
    </location>
</feature>
<feature type="transmembrane region" description="Helical" evidence="1">
    <location>
        <begin position="237"/>
        <end position="256"/>
    </location>
</feature>
<evidence type="ECO:0000256" key="1">
    <source>
        <dbReference type="SAM" id="Phobius"/>
    </source>
</evidence>
<dbReference type="GO" id="GO:0016020">
    <property type="term" value="C:membrane"/>
    <property type="evidence" value="ECO:0007669"/>
    <property type="project" value="InterPro"/>
</dbReference>
<dbReference type="InterPro" id="IPR037185">
    <property type="entry name" value="EmrE-like"/>
</dbReference>
<gene>
    <name evidence="3" type="ORF">DI556_19965</name>
</gene>
<sequence length="308" mass="32688">MKSHAAGYVYAVLTFSIFAFQDSISRYLGASYPPVFIATIRYWVLALVAITVAARLGGGLGQCLQSRRPWLQILRGLLLTVQVILAITANATAGLIPTQSILAATPLMVALLSVPILGEQVGWRRAAAIGAGLVGVLIILQPGTAFFSGDLVIPVVSAVVLSLYTVTTRLAGRDDRPITSFLYMGLVGAAALTFVGPFFWTSMPAEAWGWLAVLCVTGICSHYFFIRAYQHLDAVKVQPISYLQLVVASTIGIVVFGEQMTAHIAIGSAIVVAAGLFTIWREFVGRSTARRAAAGFGAGLPVAERSEG</sequence>
<reference evidence="3 4" key="1">
    <citation type="submission" date="2017-08" db="EMBL/GenBank/DDBJ databases">
        <title>Infants hospitalized years apart are colonized by the same room-sourced microbial strains.</title>
        <authorList>
            <person name="Brooks B."/>
            <person name="Olm M.R."/>
            <person name="Firek B.A."/>
            <person name="Baker R."/>
            <person name="Thomas B.C."/>
            <person name="Morowitz M.J."/>
            <person name="Banfield J.F."/>
        </authorList>
    </citation>
    <scope>NUCLEOTIDE SEQUENCE [LARGE SCALE GENOMIC DNA]</scope>
    <source>
        <strain evidence="3">S2_005_002_R2_34</strain>
    </source>
</reference>
<feature type="transmembrane region" description="Helical" evidence="1">
    <location>
        <begin position="151"/>
        <end position="172"/>
    </location>
</feature>
<feature type="transmembrane region" description="Helical" evidence="1">
    <location>
        <begin position="126"/>
        <end position="145"/>
    </location>
</feature>
<comment type="caution">
    <text evidence="3">The sequence shown here is derived from an EMBL/GenBank/DDBJ whole genome shotgun (WGS) entry which is preliminary data.</text>
</comment>
<feature type="transmembrane region" description="Helical" evidence="1">
    <location>
        <begin position="207"/>
        <end position="225"/>
    </location>
</feature>
<proteinExistence type="predicted"/>
<feature type="transmembrane region" description="Helical" evidence="1">
    <location>
        <begin position="262"/>
        <end position="280"/>
    </location>
</feature>
<feature type="domain" description="EamA" evidence="2">
    <location>
        <begin position="6"/>
        <end position="140"/>
    </location>
</feature>
<feature type="transmembrane region" description="Helical" evidence="1">
    <location>
        <begin position="95"/>
        <end position="114"/>
    </location>
</feature>
<organism evidence="3 4">
    <name type="scientific">Rhodovulum sulfidophilum</name>
    <name type="common">Rhodobacter sulfidophilus</name>
    <dbReference type="NCBI Taxonomy" id="35806"/>
    <lineage>
        <taxon>Bacteria</taxon>
        <taxon>Pseudomonadati</taxon>
        <taxon>Pseudomonadota</taxon>
        <taxon>Alphaproteobacteria</taxon>
        <taxon>Rhodobacterales</taxon>
        <taxon>Paracoccaceae</taxon>
        <taxon>Rhodovulum</taxon>
    </lineage>
</organism>
<feature type="transmembrane region" description="Helical" evidence="1">
    <location>
        <begin position="70"/>
        <end position="89"/>
    </location>
</feature>
<keyword evidence="1" id="KW-0472">Membrane</keyword>
<dbReference type="PANTHER" id="PTHR22911:SF103">
    <property type="entry name" value="BLR2811 PROTEIN"/>
    <property type="match status" value="1"/>
</dbReference>
<dbReference type="PANTHER" id="PTHR22911">
    <property type="entry name" value="ACYL-MALONYL CONDENSING ENZYME-RELATED"/>
    <property type="match status" value="1"/>
</dbReference>
<evidence type="ECO:0000259" key="2">
    <source>
        <dbReference type="Pfam" id="PF00892"/>
    </source>
</evidence>
<dbReference type="Gene3D" id="1.10.3730.20">
    <property type="match status" value="1"/>
</dbReference>
<feature type="transmembrane region" description="Helical" evidence="1">
    <location>
        <begin position="181"/>
        <end position="201"/>
    </location>
</feature>
<protein>
    <submittedName>
        <fullName evidence="3">EamA family transporter</fullName>
    </submittedName>
</protein>
<keyword evidence="1" id="KW-1133">Transmembrane helix</keyword>
<evidence type="ECO:0000313" key="3">
    <source>
        <dbReference type="EMBL" id="PZQ46498.1"/>
    </source>
</evidence>
<feature type="domain" description="EamA" evidence="2">
    <location>
        <begin position="150"/>
        <end position="278"/>
    </location>
</feature>
<dbReference type="AlphaFoldDB" id="A0A2W5N1I2"/>
<dbReference type="EMBL" id="QFPW01000024">
    <property type="protein sequence ID" value="PZQ46498.1"/>
    <property type="molecule type" value="Genomic_DNA"/>
</dbReference>